<protein>
    <recommendedName>
        <fullName evidence="1">Small, acid-soluble spore protein Tlp</fullName>
    </recommendedName>
</protein>
<feature type="region of interest" description="Disordered" evidence="2">
    <location>
        <begin position="37"/>
        <end position="80"/>
    </location>
</feature>
<name>A0A2A5IW31_BACPU</name>
<evidence type="ECO:0000256" key="1">
    <source>
        <dbReference type="HAMAP-Rule" id="MF_01506"/>
    </source>
</evidence>
<dbReference type="GO" id="GO:0030435">
    <property type="term" value="P:sporulation resulting in formation of a cellular spore"/>
    <property type="evidence" value="ECO:0007669"/>
    <property type="project" value="UniProtKB-KW"/>
</dbReference>
<accession>A0A2A5IW31</accession>
<dbReference type="OrthoDB" id="1799076at2"/>
<reference evidence="3 4" key="1">
    <citation type="submission" date="2017-06" db="EMBL/GenBank/DDBJ databases">
        <title>Draft Genome Sequence of Bacillus sp Strain 36R Isolated from saline sediment at Atanasia, Sonora, Mexico.</title>
        <authorList>
            <person name="Sanchez Diaz R."/>
            <person name="Quiroz Macias M.E."/>
            <person name="Ibarra Gamez J.C."/>
            <person name="Enciso Ibarra J."/>
            <person name="Gomez Gil B."/>
            <person name="Galaviz Silva L."/>
        </authorList>
    </citation>
    <scope>NUCLEOTIDE SEQUENCE [LARGE SCALE GENOMIC DNA]</scope>
    <source>
        <strain evidence="3 4">36R_ATNSAL</strain>
    </source>
</reference>
<evidence type="ECO:0000313" key="3">
    <source>
        <dbReference type="EMBL" id="PCK21326.1"/>
    </source>
</evidence>
<comment type="caution">
    <text evidence="3">The sequence shown here is derived from an EMBL/GenBank/DDBJ whole genome shotgun (WGS) entry which is preliminary data.</text>
</comment>
<dbReference type="Pfam" id="PF19824">
    <property type="entry name" value="Tlp"/>
    <property type="match status" value="1"/>
</dbReference>
<feature type="compositionally biased region" description="Basic and acidic residues" evidence="2">
    <location>
        <begin position="43"/>
        <end position="74"/>
    </location>
</feature>
<comment type="similarity">
    <text evidence="1">Belongs to the Tlp family.</text>
</comment>
<evidence type="ECO:0000313" key="4">
    <source>
        <dbReference type="Proteomes" id="UP000228754"/>
    </source>
</evidence>
<comment type="subcellular location">
    <subcellularLocation>
        <location evidence="1">Spore core</location>
    </subcellularLocation>
</comment>
<evidence type="ECO:0000256" key="2">
    <source>
        <dbReference type="SAM" id="MobiDB-lite"/>
    </source>
</evidence>
<proteinExistence type="evidence at transcript level"/>
<comment type="induction">
    <text evidence="1">Expressed only in the forespore compartment of sporulating cells.</text>
</comment>
<dbReference type="EMBL" id="NKHG01000062">
    <property type="protein sequence ID" value="PCK21326.1"/>
    <property type="molecule type" value="Genomic_DNA"/>
</dbReference>
<dbReference type="NCBIfam" id="TIGR03090">
    <property type="entry name" value="SASP_tlp"/>
    <property type="match status" value="1"/>
</dbReference>
<organism evidence="3 4">
    <name type="scientific">Bacillus pumilus</name>
    <name type="common">Bacillus mesentericus</name>
    <dbReference type="NCBI Taxonomy" id="1408"/>
    <lineage>
        <taxon>Bacteria</taxon>
        <taxon>Bacillati</taxon>
        <taxon>Bacillota</taxon>
        <taxon>Bacilli</taxon>
        <taxon>Bacillales</taxon>
        <taxon>Bacillaceae</taxon>
        <taxon>Bacillus</taxon>
    </lineage>
</organism>
<dbReference type="HAMAP" id="MF_01506">
    <property type="entry name" value="Tlp"/>
    <property type="match status" value="1"/>
</dbReference>
<dbReference type="InterPro" id="IPR017524">
    <property type="entry name" value="SASP_thioredoxin-like"/>
</dbReference>
<sequence length="80" mass="9329">MSHKSYQSHPDDRSDNVEKLQDMIENTLENIDESEAAMALSTEEEKQMIKHKNENRRTSIDAMRSEIKDEEAARKNGYTE</sequence>
<dbReference type="GO" id="GO:0030436">
    <property type="term" value="P:asexual sporulation"/>
    <property type="evidence" value="ECO:0007669"/>
    <property type="project" value="UniProtKB-UniRule"/>
</dbReference>
<dbReference type="AlphaFoldDB" id="A0A2A5IW31"/>
<gene>
    <name evidence="1" type="primary">tlp</name>
    <name evidence="3" type="ORF">CEY02_08645</name>
</gene>
<dbReference type="Proteomes" id="UP000228754">
    <property type="component" value="Unassembled WGS sequence"/>
</dbReference>
<keyword evidence="1" id="KW-0749">Sporulation</keyword>